<evidence type="ECO:0000313" key="6">
    <source>
        <dbReference type="Proteomes" id="UP001165074"/>
    </source>
</evidence>
<dbReference type="RefSeq" id="WP_285567570.1">
    <property type="nucleotide sequence ID" value="NZ_BSTK01000002.1"/>
</dbReference>
<gene>
    <name evidence="5" type="ORF">Airi02_012480</name>
</gene>
<evidence type="ECO:0000256" key="1">
    <source>
        <dbReference type="ARBA" id="ARBA00023239"/>
    </source>
</evidence>
<dbReference type="CDD" id="cd00408">
    <property type="entry name" value="DHDPS-like"/>
    <property type="match status" value="1"/>
</dbReference>
<feature type="active site" description="Schiff-base intermediate with substrate" evidence="3">
    <location>
        <position position="165"/>
    </location>
</feature>
<comment type="caution">
    <text evidence="5">The sequence shown here is derived from an EMBL/GenBank/DDBJ whole genome shotgun (WGS) entry which is preliminary data.</text>
</comment>
<protein>
    <submittedName>
        <fullName evidence="5">Dihydrodipicolinate synthase family protein</fullName>
    </submittedName>
</protein>
<organism evidence="5 6">
    <name type="scientific">Actinoallomurus iriomotensis</name>
    <dbReference type="NCBI Taxonomy" id="478107"/>
    <lineage>
        <taxon>Bacteria</taxon>
        <taxon>Bacillati</taxon>
        <taxon>Actinomycetota</taxon>
        <taxon>Actinomycetes</taxon>
        <taxon>Streptosporangiales</taxon>
        <taxon>Thermomonosporaceae</taxon>
        <taxon>Actinoallomurus</taxon>
    </lineage>
</organism>
<dbReference type="PANTHER" id="PTHR12128">
    <property type="entry name" value="DIHYDRODIPICOLINATE SYNTHASE"/>
    <property type="match status" value="1"/>
</dbReference>
<dbReference type="InterPro" id="IPR013785">
    <property type="entry name" value="Aldolase_TIM"/>
</dbReference>
<dbReference type="EMBL" id="BSTK01000002">
    <property type="protein sequence ID" value="GLY83318.1"/>
    <property type="molecule type" value="Genomic_DNA"/>
</dbReference>
<evidence type="ECO:0000256" key="3">
    <source>
        <dbReference type="PIRSR" id="PIRSR001365-1"/>
    </source>
</evidence>
<evidence type="ECO:0000256" key="4">
    <source>
        <dbReference type="SAM" id="MobiDB-lite"/>
    </source>
</evidence>
<dbReference type="SMART" id="SM01130">
    <property type="entry name" value="DHDPS"/>
    <property type="match status" value="1"/>
</dbReference>
<name>A0A9W6VSG0_9ACTN</name>
<dbReference type="GO" id="GO:0008840">
    <property type="term" value="F:4-hydroxy-tetrahydrodipicolinate synthase activity"/>
    <property type="evidence" value="ECO:0007669"/>
    <property type="project" value="TreeGrafter"/>
</dbReference>
<dbReference type="Proteomes" id="UP001165074">
    <property type="component" value="Unassembled WGS sequence"/>
</dbReference>
<dbReference type="PANTHER" id="PTHR12128:SF51">
    <property type="entry name" value="BLL4205 PROTEIN"/>
    <property type="match status" value="1"/>
</dbReference>
<dbReference type="PIRSF" id="PIRSF001365">
    <property type="entry name" value="DHDPS"/>
    <property type="match status" value="1"/>
</dbReference>
<comment type="similarity">
    <text evidence="2">Belongs to the DapA family.</text>
</comment>
<sequence length="331" mass="36416">MKPPTGTWATVLLPIDEHDDLRWEHVGEQLDHLIGAGVDGVYTGGSAAEFWTQSEAEVDRLSELVAARCRTAGVPFQIGCAHPSPQVALDRVRRARELAPDAVQVILPDWFTVTDREAVAFLRRLADEAAPVPLVLYNPPHAKRVLTPAGYQRLFEEIPEIIGLKVGDGDDAWYEAMRPVMERVSVFVPGHHLASGHRRGAAGAYSNVACLHPRAAVAWWQAIRDGHPDAMSVEARLNAFFGEFIQPLQHEYCNAALDKLLAAIGGWSTIGTRLRWPYFGVPAEHAEALRSAPRRRPRTAARLHLRLIGGRAGTRPSRGVRNASRPASWSG</sequence>
<keyword evidence="6" id="KW-1185">Reference proteome</keyword>
<dbReference type="Pfam" id="PF00701">
    <property type="entry name" value="DHDPS"/>
    <property type="match status" value="1"/>
</dbReference>
<evidence type="ECO:0000313" key="5">
    <source>
        <dbReference type="EMBL" id="GLY83318.1"/>
    </source>
</evidence>
<feature type="region of interest" description="Disordered" evidence="4">
    <location>
        <begin position="311"/>
        <end position="331"/>
    </location>
</feature>
<dbReference type="InterPro" id="IPR002220">
    <property type="entry name" value="DapA-like"/>
</dbReference>
<keyword evidence="1 2" id="KW-0456">Lyase</keyword>
<dbReference type="SUPFAM" id="SSF51569">
    <property type="entry name" value="Aldolase"/>
    <property type="match status" value="1"/>
</dbReference>
<feature type="active site" description="Proton donor/acceptor" evidence="3">
    <location>
        <position position="137"/>
    </location>
</feature>
<proteinExistence type="inferred from homology"/>
<evidence type="ECO:0000256" key="2">
    <source>
        <dbReference type="PIRNR" id="PIRNR001365"/>
    </source>
</evidence>
<dbReference type="AlphaFoldDB" id="A0A9W6VSG0"/>
<dbReference type="Gene3D" id="3.20.20.70">
    <property type="entry name" value="Aldolase class I"/>
    <property type="match status" value="1"/>
</dbReference>
<reference evidence="5" key="1">
    <citation type="submission" date="2023-03" db="EMBL/GenBank/DDBJ databases">
        <title>Actinoallomurus iriomotensis NBRC 103684.</title>
        <authorList>
            <person name="Ichikawa N."/>
            <person name="Sato H."/>
            <person name="Tonouchi N."/>
        </authorList>
    </citation>
    <scope>NUCLEOTIDE SEQUENCE</scope>
    <source>
        <strain evidence="5">NBRC 103684</strain>
    </source>
</reference>
<accession>A0A9W6VSG0</accession>